<evidence type="ECO:0000259" key="3">
    <source>
        <dbReference type="PROSITE" id="PS50869"/>
    </source>
</evidence>
<evidence type="ECO:0000256" key="1">
    <source>
        <dbReference type="ARBA" id="ARBA00023157"/>
    </source>
</evidence>
<organism evidence="4 5">
    <name type="scientific">Stylophora pistillata</name>
    <name type="common">Smooth cauliflower coral</name>
    <dbReference type="NCBI Taxonomy" id="50429"/>
    <lineage>
        <taxon>Eukaryota</taxon>
        <taxon>Metazoa</taxon>
        <taxon>Cnidaria</taxon>
        <taxon>Anthozoa</taxon>
        <taxon>Hexacorallia</taxon>
        <taxon>Scleractinia</taxon>
        <taxon>Astrocoeniina</taxon>
        <taxon>Pocilloporidae</taxon>
        <taxon>Stylophora</taxon>
    </lineage>
</organism>
<comment type="caution">
    <text evidence="4">The sequence shown here is derived from an EMBL/GenBank/DDBJ whole genome shotgun (WGS) entry which is preliminary data.</text>
</comment>
<feature type="transmembrane region" description="Helical" evidence="2">
    <location>
        <begin position="12"/>
        <end position="34"/>
    </location>
</feature>
<keyword evidence="2" id="KW-0812">Transmembrane</keyword>
<dbReference type="Proteomes" id="UP000225706">
    <property type="component" value="Unassembled WGS sequence"/>
</dbReference>
<keyword evidence="2" id="KW-0472">Membrane</keyword>
<sequence length="331" mass="38695">MGFSPLCSVSVILLVYVIQIQALLLFLQVFRFFSQLPRNEVHVRRETQKFKLTITEKGTRFDEKVEINEDEQIAYFNVPPHNGLPENEELFDYRMNVTVRRSKSDGACYLKPLPEDLPRPKDLDTGLTQFWMNLSHDFAVSGRPKCPLPRTYYPVIFGFTCVTLTIFEKGTRFEERVEINEDEQIAYFNVPPHYGLPENEEPVFDYRMNVSVRRSKTDKTCYLKPLPEDLPRPKDLDTGFTQALNRPINYKISKISKEWIITGKVDKMFLRKEIKEFCDQYPNYRLKEYEPDSVSVARGGPSVLCVIFGSKDQQRENRYHGKGSFLKIDTE</sequence>
<dbReference type="InterPro" id="IPR051772">
    <property type="entry name" value="Gastrokine"/>
</dbReference>
<gene>
    <name evidence="4" type="ORF">AWC38_SpisGene7110</name>
</gene>
<keyword evidence="2" id="KW-1133">Transmembrane helix</keyword>
<keyword evidence="1" id="KW-1015">Disulfide bond</keyword>
<dbReference type="OrthoDB" id="5988527at2759"/>
<evidence type="ECO:0000313" key="4">
    <source>
        <dbReference type="EMBL" id="PFX28203.1"/>
    </source>
</evidence>
<evidence type="ECO:0000313" key="5">
    <source>
        <dbReference type="Proteomes" id="UP000225706"/>
    </source>
</evidence>
<reference evidence="5" key="1">
    <citation type="journal article" date="2017" name="bioRxiv">
        <title>Comparative analysis of the genomes of Stylophora pistillata and Acropora digitifera provides evidence for extensive differences between species of corals.</title>
        <authorList>
            <person name="Voolstra C.R."/>
            <person name="Li Y."/>
            <person name="Liew Y.J."/>
            <person name="Baumgarten S."/>
            <person name="Zoccola D."/>
            <person name="Flot J.-F."/>
            <person name="Tambutte S."/>
            <person name="Allemand D."/>
            <person name="Aranda M."/>
        </authorList>
    </citation>
    <scope>NUCLEOTIDE SEQUENCE [LARGE SCALE GENOMIC DNA]</scope>
</reference>
<dbReference type="PANTHER" id="PTHR16483">
    <property type="entry name" value="GASTROKINE 1"/>
    <property type="match status" value="1"/>
</dbReference>
<name>A0A2B4SGL5_STYPI</name>
<accession>A0A2B4SGL5</accession>
<evidence type="ECO:0000256" key="2">
    <source>
        <dbReference type="SAM" id="Phobius"/>
    </source>
</evidence>
<dbReference type="PROSITE" id="PS50869">
    <property type="entry name" value="BRICHOS"/>
    <property type="match status" value="1"/>
</dbReference>
<dbReference type="AlphaFoldDB" id="A0A2B4SGL5"/>
<dbReference type="EMBL" id="LSMT01000088">
    <property type="protein sequence ID" value="PFX28203.1"/>
    <property type="molecule type" value="Genomic_DNA"/>
</dbReference>
<protein>
    <recommendedName>
        <fullName evidence="3">BRICHOS domain-containing protein</fullName>
    </recommendedName>
</protein>
<feature type="domain" description="BRICHOS" evidence="3">
    <location>
        <begin position="194"/>
        <end position="286"/>
    </location>
</feature>
<dbReference type="InterPro" id="IPR007084">
    <property type="entry name" value="BRICHOS_dom"/>
</dbReference>
<proteinExistence type="predicted"/>
<keyword evidence="5" id="KW-1185">Reference proteome</keyword>